<dbReference type="AlphaFoldDB" id="M4RME9"/>
<evidence type="ECO:0000313" key="2">
    <source>
        <dbReference type="EMBL" id="AGH43339.1"/>
    </source>
</evidence>
<gene>
    <name evidence="2" type="ORF">C427_1230</name>
</gene>
<dbReference type="STRING" id="1129794.C427_1230"/>
<keyword evidence="1" id="KW-0472">Membrane</keyword>
<feature type="transmembrane region" description="Helical" evidence="1">
    <location>
        <begin position="7"/>
        <end position="27"/>
    </location>
</feature>
<organism evidence="2 3">
    <name type="scientific">Paraglaciecola psychrophila 170</name>
    <dbReference type="NCBI Taxonomy" id="1129794"/>
    <lineage>
        <taxon>Bacteria</taxon>
        <taxon>Pseudomonadati</taxon>
        <taxon>Pseudomonadota</taxon>
        <taxon>Gammaproteobacteria</taxon>
        <taxon>Alteromonadales</taxon>
        <taxon>Alteromonadaceae</taxon>
        <taxon>Paraglaciecola</taxon>
    </lineage>
</organism>
<sequence length="51" mass="5945">MIFYIDFYLFFAHLIPSSIVDVVLTYYGEIFIKTFSGKIKTVLFGYPNKLA</sequence>
<proteinExistence type="predicted"/>
<accession>M4RME9</accession>
<dbReference type="EMBL" id="CP003837">
    <property type="protein sequence ID" value="AGH43339.1"/>
    <property type="molecule type" value="Genomic_DNA"/>
</dbReference>
<keyword evidence="1" id="KW-0812">Transmembrane</keyword>
<keyword evidence="1" id="KW-1133">Transmembrane helix</keyword>
<dbReference type="PATRIC" id="fig|1129794.4.peg.1222"/>
<reference evidence="2 3" key="1">
    <citation type="journal article" date="2013" name="Genome Announc.">
        <title>Complete Genome Sequence of Glaciecola psychrophila Strain 170T.</title>
        <authorList>
            <person name="Yin J."/>
            <person name="Chen J."/>
            <person name="Liu G."/>
            <person name="Yu Y."/>
            <person name="Song L."/>
            <person name="Wang X."/>
            <person name="Qu X."/>
        </authorList>
    </citation>
    <scope>NUCLEOTIDE SEQUENCE [LARGE SCALE GENOMIC DNA]</scope>
    <source>
        <strain evidence="2 3">170</strain>
    </source>
</reference>
<dbReference type="Proteomes" id="UP000011864">
    <property type="component" value="Chromosome"/>
</dbReference>
<protein>
    <submittedName>
        <fullName evidence="2">Uncharacterized protein</fullName>
    </submittedName>
</protein>
<dbReference type="KEGG" id="gps:C427_1230"/>
<dbReference type="HOGENOM" id="CLU_3101847_0_0_6"/>
<name>M4RME9_9ALTE</name>
<evidence type="ECO:0000313" key="3">
    <source>
        <dbReference type="Proteomes" id="UP000011864"/>
    </source>
</evidence>
<evidence type="ECO:0000256" key="1">
    <source>
        <dbReference type="SAM" id="Phobius"/>
    </source>
</evidence>
<keyword evidence="3" id="KW-1185">Reference proteome</keyword>